<feature type="domain" description="7,8-dihydro-6-hydroxymethylpterin-pyrophosphokinase" evidence="13">
    <location>
        <begin position="206"/>
        <end position="217"/>
    </location>
</feature>
<dbReference type="CDD" id="cd00483">
    <property type="entry name" value="HPPK"/>
    <property type="match status" value="1"/>
</dbReference>
<dbReference type="InterPro" id="IPR000550">
    <property type="entry name" value="Hppk"/>
</dbReference>
<evidence type="ECO:0000256" key="7">
    <source>
        <dbReference type="ARBA" id="ARBA00022741"/>
    </source>
</evidence>
<comment type="similarity">
    <text evidence="4 12">Belongs to the DHNA family.</text>
</comment>
<evidence type="ECO:0000256" key="4">
    <source>
        <dbReference type="ARBA" id="ARBA00005708"/>
    </source>
</evidence>
<evidence type="ECO:0000313" key="14">
    <source>
        <dbReference type="EMBL" id="SQJ00100.1"/>
    </source>
</evidence>
<evidence type="ECO:0000256" key="5">
    <source>
        <dbReference type="ARBA" id="ARBA00009640"/>
    </source>
</evidence>
<evidence type="ECO:0000256" key="9">
    <source>
        <dbReference type="ARBA" id="ARBA00022840"/>
    </source>
</evidence>
<dbReference type="NCBIfam" id="TIGR00526">
    <property type="entry name" value="folB_dom"/>
    <property type="match status" value="1"/>
</dbReference>
<dbReference type="RefSeq" id="WP_005979424.1">
    <property type="nucleotide sequence ID" value="NZ_CABKNW010000004.1"/>
</dbReference>
<dbReference type="EC" id="2.7.6.3" evidence="12"/>
<dbReference type="GO" id="GO:0005524">
    <property type="term" value="F:ATP binding"/>
    <property type="evidence" value="ECO:0007669"/>
    <property type="project" value="UniProtKB-KW"/>
</dbReference>
<proteinExistence type="inferred from homology"/>
<dbReference type="PANTHER" id="PTHR43071">
    <property type="entry name" value="2-AMINO-4-HYDROXY-6-HYDROXYMETHYLDIHYDROPTERIDINE PYROPHOSPHOKINASE"/>
    <property type="match status" value="1"/>
</dbReference>
<evidence type="ECO:0000256" key="10">
    <source>
        <dbReference type="ARBA" id="ARBA00022909"/>
    </source>
</evidence>
<evidence type="ECO:0000256" key="8">
    <source>
        <dbReference type="ARBA" id="ARBA00022777"/>
    </source>
</evidence>
<gene>
    <name evidence="14" type="primary">sulD</name>
    <name evidence="14" type="ORF">NCTC12112_00455</name>
</gene>
<evidence type="ECO:0000256" key="2">
    <source>
        <dbReference type="ARBA" id="ARBA00005013"/>
    </source>
</evidence>
<evidence type="ECO:0000256" key="6">
    <source>
        <dbReference type="ARBA" id="ARBA00022679"/>
    </source>
</evidence>
<dbReference type="SMART" id="SM00905">
    <property type="entry name" value="FolB"/>
    <property type="match status" value="1"/>
</dbReference>
<keyword evidence="11 12" id="KW-0456">Lyase</keyword>
<dbReference type="GeneID" id="78455047"/>
<dbReference type="PROSITE" id="PS00794">
    <property type="entry name" value="HPPK"/>
    <property type="match status" value="1"/>
</dbReference>
<dbReference type="AlphaFoldDB" id="A0AAX2J7G9"/>
<evidence type="ECO:0000256" key="12">
    <source>
        <dbReference type="RuleBase" id="RU362079"/>
    </source>
</evidence>
<dbReference type="KEGG" id="ful:C4N20_09505"/>
<evidence type="ECO:0000256" key="3">
    <source>
        <dbReference type="ARBA" id="ARBA00005051"/>
    </source>
</evidence>
<accession>A0AAX2J7G9</accession>
<dbReference type="CDD" id="cd00534">
    <property type="entry name" value="DHNA_DHNTPE"/>
    <property type="match status" value="1"/>
</dbReference>
<dbReference type="PANTHER" id="PTHR43071:SF1">
    <property type="entry name" value="2-AMINO-4-HYDROXY-6-HYDROXYMETHYLDIHYDROPTERIDINE PYROPHOSPHOKINASE"/>
    <property type="match status" value="1"/>
</dbReference>
<dbReference type="InterPro" id="IPR006157">
    <property type="entry name" value="FolB_dom"/>
</dbReference>
<comment type="pathway">
    <text evidence="3">Cofactor biosynthesis; tetrahydrofolate biosynthesis; 2-amino-4-hydroxy-6-hydroxymethyl-7,8-dihydropteridine diphosphate from 7,8-dihydroneopterin triphosphate: step 4/4.</text>
</comment>
<name>A0AAX2J7G9_9FUSO</name>
<keyword evidence="6" id="KW-0808">Transferase</keyword>
<dbReference type="NCBIfam" id="TIGR00525">
    <property type="entry name" value="folB"/>
    <property type="match status" value="1"/>
</dbReference>
<organism evidence="14 15">
    <name type="scientific">Fusobacterium ulcerans</name>
    <dbReference type="NCBI Taxonomy" id="861"/>
    <lineage>
        <taxon>Bacteria</taxon>
        <taxon>Fusobacteriati</taxon>
        <taxon>Fusobacteriota</taxon>
        <taxon>Fusobacteriia</taxon>
        <taxon>Fusobacteriales</taxon>
        <taxon>Fusobacteriaceae</taxon>
        <taxon>Fusobacterium</taxon>
    </lineage>
</organism>
<reference evidence="14 15" key="1">
    <citation type="submission" date="2018-06" db="EMBL/GenBank/DDBJ databases">
        <authorList>
            <consortium name="Pathogen Informatics"/>
            <person name="Doyle S."/>
        </authorList>
    </citation>
    <scope>NUCLEOTIDE SEQUENCE [LARGE SCALE GENOMIC DNA]</scope>
    <source>
        <strain evidence="14 15">NCTC12112</strain>
    </source>
</reference>
<dbReference type="SUPFAM" id="SSF55083">
    <property type="entry name" value="6-hydroxymethyl-7,8-dihydropterin pyrophosphokinase, HPPK"/>
    <property type="match status" value="1"/>
</dbReference>
<keyword evidence="9" id="KW-0067">ATP-binding</keyword>
<dbReference type="Pfam" id="PF01288">
    <property type="entry name" value="HPPK"/>
    <property type="match status" value="1"/>
</dbReference>
<sequence>MDKIYINNLEFIAYHGVFPEEKKLGQKFLVSAEMTTSTREAGKTGNLKKSTHYGLVANDIGEIFTGKSIDLIETCAEDIAEMILSKYPLISEVKVTVKKPWAPLQMHFENVAVEITRKRHTVYLSIGSNMGDKKQNLLTAIEKIKELKNTSVGKVSTIVETEPFGVKEQDDFLNACLEVKTLLYPHELLEKLLGIEEEMGRKRIKKWGPRIIDIDILLFDKEVIEDDDLAVPHPWMCDRSFVLDPLCEIAPNVVHPLERKSIFNLKRALDETVDEKENEILS</sequence>
<dbReference type="InterPro" id="IPR035907">
    <property type="entry name" value="Hppk_sf"/>
</dbReference>
<evidence type="ECO:0000313" key="15">
    <source>
        <dbReference type="Proteomes" id="UP000249008"/>
    </source>
</evidence>
<comment type="pathway">
    <text evidence="2 12">Cofactor biosynthesis; tetrahydrofolate biosynthesis; 2-amino-4-hydroxy-6-hydroxymethyl-7,8-dihydropteridine diphosphate from 7,8-dihydroneopterin triphosphate: step 3/4.</text>
</comment>
<dbReference type="GO" id="GO:0016301">
    <property type="term" value="F:kinase activity"/>
    <property type="evidence" value="ECO:0007669"/>
    <property type="project" value="UniProtKB-KW"/>
</dbReference>
<dbReference type="InterPro" id="IPR006156">
    <property type="entry name" value="Dihydroneopterin_aldolase"/>
</dbReference>
<dbReference type="Gene3D" id="3.30.1130.10">
    <property type="match status" value="1"/>
</dbReference>
<dbReference type="EC" id="4.1.2.25" evidence="12"/>
<dbReference type="NCBIfam" id="TIGR01498">
    <property type="entry name" value="folK"/>
    <property type="match status" value="1"/>
</dbReference>
<dbReference type="GO" id="GO:0046656">
    <property type="term" value="P:folic acid biosynthetic process"/>
    <property type="evidence" value="ECO:0007669"/>
    <property type="project" value="UniProtKB-UniRule"/>
</dbReference>
<keyword evidence="10 12" id="KW-0289">Folate biosynthesis</keyword>
<protein>
    <recommendedName>
        <fullName evidence="12">Bifunctional folate synthesis protein</fullName>
    </recommendedName>
    <domain>
        <recommendedName>
            <fullName evidence="12">Dihydroneopterin aldolase</fullName>
            <shortName evidence="12">DHNA</shortName>
            <ecNumber evidence="12">4.1.2.25</ecNumber>
        </recommendedName>
        <alternativeName>
            <fullName evidence="12">7,8-dihydroneopterin aldolase</fullName>
        </alternativeName>
    </domain>
    <domain>
        <recommendedName>
            <fullName evidence="12">2-amino-4-hydroxy-6-hydroxymethyldihydropteridine pyrophosphokinase</fullName>
            <ecNumber evidence="12">2.7.6.3</ecNumber>
        </recommendedName>
        <alternativeName>
            <fullName evidence="12">6-hydroxymethyl-7,8-dihydropterin pyrophosphokinase</fullName>
            <shortName evidence="12">PPPK</shortName>
        </alternativeName>
        <alternativeName>
            <fullName evidence="12">7,8-dihydro-6-hydroxymethylpterin pyrophosphokinase</fullName>
            <shortName evidence="12">HPPK</shortName>
        </alternativeName>
    </domain>
</protein>
<dbReference type="GO" id="GO:0046654">
    <property type="term" value="P:tetrahydrofolate biosynthetic process"/>
    <property type="evidence" value="ECO:0007669"/>
    <property type="project" value="UniProtKB-UniRule"/>
</dbReference>
<dbReference type="GO" id="GO:0004150">
    <property type="term" value="F:dihydroneopterin aldolase activity"/>
    <property type="evidence" value="ECO:0007669"/>
    <property type="project" value="UniProtKB-UniRule"/>
</dbReference>
<comment type="function">
    <text evidence="12">Catalyzes the conversion of 7,8-dihydroneopterin to 6-hydroxymethyl-7,8-dihydropterin.</text>
</comment>
<comment type="similarity">
    <text evidence="5">In the N-terminal section; belongs to the DHNA family.</text>
</comment>
<dbReference type="Pfam" id="PF02152">
    <property type="entry name" value="FolB"/>
    <property type="match status" value="1"/>
</dbReference>
<dbReference type="GO" id="GO:0003848">
    <property type="term" value="F:2-amino-4-hydroxy-6-hydroxymethyldihydropteridine diphosphokinase activity"/>
    <property type="evidence" value="ECO:0007669"/>
    <property type="project" value="UniProtKB-EC"/>
</dbReference>
<evidence type="ECO:0000256" key="11">
    <source>
        <dbReference type="ARBA" id="ARBA00023239"/>
    </source>
</evidence>
<evidence type="ECO:0000259" key="13">
    <source>
        <dbReference type="PROSITE" id="PS00794"/>
    </source>
</evidence>
<evidence type="ECO:0000256" key="1">
    <source>
        <dbReference type="ARBA" id="ARBA00001353"/>
    </source>
</evidence>
<dbReference type="SUPFAM" id="SSF55620">
    <property type="entry name" value="Tetrahydrobiopterin biosynthesis enzymes-like"/>
    <property type="match status" value="1"/>
</dbReference>
<keyword evidence="8" id="KW-0418">Kinase</keyword>
<dbReference type="InterPro" id="IPR043133">
    <property type="entry name" value="GTP-CH-I_C/QueF"/>
</dbReference>
<comment type="catalytic activity">
    <reaction evidence="1 12">
        <text>7,8-dihydroneopterin = 6-hydroxymethyl-7,8-dihydropterin + glycolaldehyde</text>
        <dbReference type="Rhea" id="RHEA:10540"/>
        <dbReference type="ChEBI" id="CHEBI:17001"/>
        <dbReference type="ChEBI" id="CHEBI:17071"/>
        <dbReference type="ChEBI" id="CHEBI:44841"/>
        <dbReference type="EC" id="4.1.2.25"/>
    </reaction>
</comment>
<dbReference type="FunFam" id="3.30.1130.10:FF:000003">
    <property type="entry name" value="7,8-dihydroneopterin aldolase"/>
    <property type="match status" value="1"/>
</dbReference>
<dbReference type="Proteomes" id="UP000249008">
    <property type="component" value="Chromosome 1"/>
</dbReference>
<dbReference type="EMBL" id="LS483487">
    <property type="protein sequence ID" value="SQJ00100.1"/>
    <property type="molecule type" value="Genomic_DNA"/>
</dbReference>
<dbReference type="Gene3D" id="3.30.70.560">
    <property type="entry name" value="7,8-Dihydro-6-hydroxymethylpterin-pyrophosphokinase HPPK"/>
    <property type="match status" value="1"/>
</dbReference>
<keyword evidence="7" id="KW-0547">Nucleotide-binding</keyword>